<reference evidence="2 3" key="1">
    <citation type="submission" date="2019-06" db="EMBL/GenBank/DDBJ databases">
        <title>Whole genome shotgun sequence of Brevibacillus reuszeri NBRC 15719.</title>
        <authorList>
            <person name="Hosoyama A."/>
            <person name="Uohara A."/>
            <person name="Ohji S."/>
            <person name="Ichikawa N."/>
        </authorList>
    </citation>
    <scope>NUCLEOTIDE SEQUENCE [LARGE SCALE GENOMIC DNA]</scope>
    <source>
        <strain evidence="2 3">NBRC 15719</strain>
    </source>
</reference>
<feature type="domain" description="Transglutaminase-like" evidence="1">
    <location>
        <begin position="31"/>
        <end position="73"/>
    </location>
</feature>
<dbReference type="InterPro" id="IPR002931">
    <property type="entry name" value="Transglutaminase-like"/>
</dbReference>
<dbReference type="SUPFAM" id="SSF54001">
    <property type="entry name" value="Cysteine proteinases"/>
    <property type="match status" value="1"/>
</dbReference>
<name>A0ABQ0TXP0_9BACL</name>
<accession>A0ABQ0TXP0</accession>
<dbReference type="EMBL" id="BJON01000031">
    <property type="protein sequence ID" value="GED72596.1"/>
    <property type="molecule type" value="Genomic_DNA"/>
</dbReference>
<sequence>MIDQLRDYGGAFRKAIQTMPLSEFPRSSFFERFPRGCCGDTSTLFSKFLQSKGIETHYVWGMWGEYSHAWLELDDILIDLTADQFDGVTEEVMVTSNRQWHSRFTVHNKKKIDFDNFNEYNATRLRAIYNNIIKRMK</sequence>
<evidence type="ECO:0000259" key="1">
    <source>
        <dbReference type="Pfam" id="PF01841"/>
    </source>
</evidence>
<dbReference type="RefSeq" id="WP_049739028.1">
    <property type="nucleotide sequence ID" value="NZ_BJON01000031.1"/>
</dbReference>
<dbReference type="Pfam" id="PF01841">
    <property type="entry name" value="Transglut_core"/>
    <property type="match status" value="1"/>
</dbReference>
<keyword evidence="3" id="KW-1185">Reference proteome</keyword>
<dbReference type="Proteomes" id="UP000319578">
    <property type="component" value="Unassembled WGS sequence"/>
</dbReference>
<gene>
    <name evidence="2" type="ORF">BRE01_62980</name>
</gene>
<evidence type="ECO:0000313" key="2">
    <source>
        <dbReference type="EMBL" id="GED72596.1"/>
    </source>
</evidence>
<dbReference type="InterPro" id="IPR038765">
    <property type="entry name" value="Papain-like_cys_pep_sf"/>
</dbReference>
<proteinExistence type="predicted"/>
<protein>
    <recommendedName>
        <fullName evidence="1">Transglutaminase-like domain-containing protein</fullName>
    </recommendedName>
</protein>
<evidence type="ECO:0000313" key="3">
    <source>
        <dbReference type="Proteomes" id="UP000319578"/>
    </source>
</evidence>
<organism evidence="2 3">
    <name type="scientific">Brevibacillus reuszeri</name>
    <dbReference type="NCBI Taxonomy" id="54915"/>
    <lineage>
        <taxon>Bacteria</taxon>
        <taxon>Bacillati</taxon>
        <taxon>Bacillota</taxon>
        <taxon>Bacilli</taxon>
        <taxon>Bacillales</taxon>
        <taxon>Paenibacillaceae</taxon>
        <taxon>Brevibacillus</taxon>
    </lineage>
</organism>
<comment type="caution">
    <text evidence="2">The sequence shown here is derived from an EMBL/GenBank/DDBJ whole genome shotgun (WGS) entry which is preliminary data.</text>
</comment>